<keyword evidence="7 9" id="KW-0456">Lyase</keyword>
<dbReference type="FunFam" id="3.60.150.10:FF:000003">
    <property type="entry name" value="Chorismate synthase"/>
    <property type="match status" value="1"/>
</dbReference>
<evidence type="ECO:0000256" key="3">
    <source>
        <dbReference type="ARBA" id="ARBA00008014"/>
    </source>
</evidence>
<evidence type="ECO:0000313" key="10">
    <source>
        <dbReference type="EMBL" id="KAG0475825.1"/>
    </source>
</evidence>
<dbReference type="GO" id="GO:0009073">
    <property type="term" value="P:aromatic amino acid family biosynthetic process"/>
    <property type="evidence" value="ECO:0007669"/>
    <property type="project" value="UniProtKB-KW"/>
</dbReference>
<evidence type="ECO:0000256" key="2">
    <source>
        <dbReference type="ARBA" id="ARBA00005044"/>
    </source>
</evidence>
<comment type="caution">
    <text evidence="10">The sequence shown here is derived from an EMBL/GenBank/DDBJ whole genome shotgun (WGS) entry which is preliminary data.</text>
</comment>
<dbReference type="GO" id="GO:0004107">
    <property type="term" value="F:chorismate synthase activity"/>
    <property type="evidence" value="ECO:0007669"/>
    <property type="project" value="UniProtKB-EC"/>
</dbReference>
<name>A0A835UX98_VANPL</name>
<comment type="cofactor">
    <cofactor evidence="9">
        <name>FMNH2</name>
        <dbReference type="ChEBI" id="CHEBI:57618"/>
    </cofactor>
    <text evidence="9">Reduced FMN (FMNH(2)).</text>
</comment>
<gene>
    <name evidence="10" type="ORF">HPP92_012666</name>
</gene>
<dbReference type="NCBIfam" id="NF003793">
    <property type="entry name" value="PRK05382.1"/>
    <property type="match status" value="1"/>
</dbReference>
<dbReference type="PROSITE" id="PS00788">
    <property type="entry name" value="CHORISMATE_SYNTHASE_2"/>
    <property type="match status" value="1"/>
</dbReference>
<sequence>MYQLSKNVGCHCFECGIRIVNDYWSDQARDQPPDFSNYRQGRWLWRAPSLSLSESVSMATPTASISSKPNIKGYRYDGAFGLAFRQSSGRGLSSSTAVQIAIRRTPNTCRRLEVKAVGNVFGNIFKVATYGESHGGGVGCTISGCPPRLPLCEADMQVELDRRRPGQSRITTPRKETDTCKILSGTFEGVTTGTPIHVFVPNTDQRGHDYSEMSIAYRPSHADATYDFKYGLRSVQGGGRSSARETIGRVAAGAVAKKILRMKAGVEILAYVSKVHTIELPEGLVDYNTVTLDQIESNIVRCPDPEYAQRMIDAIDSVRVKGDSVGGVVTCIARNVPRGLGSPVFDKLEADFAKAMMSLPATKGFEIGSGFAGTNLMGSEHNDEFYPDETGQIRTRTNRSGGIQGGISNGETIYMRIAFKPTSTIGKKQNTVTRNREEIELIARGRHDPCVVPRAVPMVEAMAALVLVDQLMAHVAQCELFPLNSDLQYSVGNAVENSLVTPNVEAASSSC</sequence>
<comment type="catalytic activity">
    <reaction evidence="1 9">
        <text>5-O-(1-carboxyvinyl)-3-phosphoshikimate = chorismate + phosphate</text>
        <dbReference type="Rhea" id="RHEA:21020"/>
        <dbReference type="ChEBI" id="CHEBI:29748"/>
        <dbReference type="ChEBI" id="CHEBI:43474"/>
        <dbReference type="ChEBI" id="CHEBI:57701"/>
        <dbReference type="EC" id="4.2.3.5"/>
    </reaction>
</comment>
<dbReference type="HAMAP" id="MF_00300">
    <property type="entry name" value="Chorismate_synth"/>
    <property type="match status" value="1"/>
</dbReference>
<comment type="similarity">
    <text evidence="3 9">Belongs to the chorismate synthase family.</text>
</comment>
<dbReference type="GO" id="GO:0009423">
    <property type="term" value="P:chorismate biosynthetic process"/>
    <property type="evidence" value="ECO:0007669"/>
    <property type="project" value="UniProtKB-UniPathway"/>
</dbReference>
<dbReference type="Gene3D" id="3.60.150.10">
    <property type="entry name" value="Chorismate synthase AroC"/>
    <property type="match status" value="1"/>
</dbReference>
<protein>
    <recommendedName>
        <fullName evidence="4 9">Chorismate synthase</fullName>
        <ecNumber evidence="4 9">4.2.3.5</ecNumber>
    </recommendedName>
</protein>
<dbReference type="GO" id="GO:0005829">
    <property type="term" value="C:cytosol"/>
    <property type="evidence" value="ECO:0007669"/>
    <property type="project" value="TreeGrafter"/>
</dbReference>
<comment type="function">
    <text evidence="8">Catalyzes the last common step of the biosynthesis of aromatic amino acids, produced via the shikimic acid pathway.</text>
</comment>
<dbReference type="InterPro" id="IPR035904">
    <property type="entry name" value="Chorismate_synth_AroC_sf"/>
</dbReference>
<dbReference type="EMBL" id="JADCNL010000006">
    <property type="protein sequence ID" value="KAG0475825.1"/>
    <property type="molecule type" value="Genomic_DNA"/>
</dbReference>
<dbReference type="GO" id="GO:0008652">
    <property type="term" value="P:amino acid biosynthetic process"/>
    <property type="evidence" value="ECO:0007669"/>
    <property type="project" value="UniProtKB-KW"/>
</dbReference>
<dbReference type="Proteomes" id="UP000636800">
    <property type="component" value="Chromosome 6"/>
</dbReference>
<evidence type="ECO:0000256" key="5">
    <source>
        <dbReference type="ARBA" id="ARBA00022605"/>
    </source>
</evidence>
<evidence type="ECO:0000256" key="6">
    <source>
        <dbReference type="ARBA" id="ARBA00023141"/>
    </source>
</evidence>
<dbReference type="SUPFAM" id="SSF103263">
    <property type="entry name" value="Chorismate synthase, AroC"/>
    <property type="match status" value="1"/>
</dbReference>
<dbReference type="PROSITE" id="PS00787">
    <property type="entry name" value="CHORISMATE_SYNTHASE_1"/>
    <property type="match status" value="1"/>
</dbReference>
<dbReference type="UniPathway" id="UPA00053">
    <property type="reaction ID" value="UER00090"/>
</dbReference>
<dbReference type="OrthoDB" id="418495at2759"/>
<proteinExistence type="inferred from homology"/>
<evidence type="ECO:0000313" key="11">
    <source>
        <dbReference type="Proteomes" id="UP000636800"/>
    </source>
</evidence>
<reference evidence="10 11" key="1">
    <citation type="journal article" date="2020" name="Nat. Food">
        <title>A phased Vanilla planifolia genome enables genetic improvement of flavour and production.</title>
        <authorList>
            <person name="Hasing T."/>
            <person name="Tang H."/>
            <person name="Brym M."/>
            <person name="Khazi F."/>
            <person name="Huang T."/>
            <person name="Chambers A.H."/>
        </authorList>
    </citation>
    <scope>NUCLEOTIDE SEQUENCE [LARGE SCALE GENOMIC DNA]</scope>
    <source>
        <tissue evidence="10">Leaf</tissue>
    </source>
</reference>
<dbReference type="InterPro" id="IPR000453">
    <property type="entry name" value="Chorismate_synth"/>
</dbReference>
<dbReference type="Pfam" id="PF01264">
    <property type="entry name" value="Chorismate_synt"/>
    <property type="match status" value="1"/>
</dbReference>
<organism evidence="10 11">
    <name type="scientific">Vanilla planifolia</name>
    <name type="common">Vanilla</name>
    <dbReference type="NCBI Taxonomy" id="51239"/>
    <lineage>
        <taxon>Eukaryota</taxon>
        <taxon>Viridiplantae</taxon>
        <taxon>Streptophyta</taxon>
        <taxon>Embryophyta</taxon>
        <taxon>Tracheophyta</taxon>
        <taxon>Spermatophyta</taxon>
        <taxon>Magnoliopsida</taxon>
        <taxon>Liliopsida</taxon>
        <taxon>Asparagales</taxon>
        <taxon>Orchidaceae</taxon>
        <taxon>Vanilloideae</taxon>
        <taxon>Vanilleae</taxon>
        <taxon>Vanilla</taxon>
    </lineage>
</organism>
<accession>A0A835UX98</accession>
<dbReference type="AlphaFoldDB" id="A0A835UX98"/>
<evidence type="ECO:0000256" key="8">
    <source>
        <dbReference type="ARBA" id="ARBA00053861"/>
    </source>
</evidence>
<dbReference type="NCBIfam" id="TIGR00033">
    <property type="entry name" value="aroC"/>
    <property type="match status" value="1"/>
</dbReference>
<evidence type="ECO:0000256" key="9">
    <source>
        <dbReference type="RuleBase" id="RU000605"/>
    </source>
</evidence>
<dbReference type="EC" id="4.2.3.5" evidence="4 9"/>
<evidence type="ECO:0000256" key="1">
    <source>
        <dbReference type="ARBA" id="ARBA00001852"/>
    </source>
</evidence>
<dbReference type="PANTHER" id="PTHR21085:SF0">
    <property type="entry name" value="CHORISMATE SYNTHASE"/>
    <property type="match status" value="1"/>
</dbReference>
<dbReference type="PROSITE" id="PS00789">
    <property type="entry name" value="CHORISMATE_SYNTHASE_3"/>
    <property type="match status" value="1"/>
</dbReference>
<evidence type="ECO:0000256" key="4">
    <source>
        <dbReference type="ARBA" id="ARBA00013036"/>
    </source>
</evidence>
<comment type="pathway">
    <text evidence="2 9">Metabolic intermediate biosynthesis; chorismate biosynthesis; chorismate from D-erythrose 4-phosphate and phosphoenolpyruvate: step 7/7.</text>
</comment>
<dbReference type="InterPro" id="IPR020541">
    <property type="entry name" value="Chorismate_synthase_CS"/>
</dbReference>
<evidence type="ECO:0000256" key="7">
    <source>
        <dbReference type="ARBA" id="ARBA00023239"/>
    </source>
</evidence>
<keyword evidence="11" id="KW-1185">Reference proteome</keyword>
<dbReference type="CDD" id="cd07304">
    <property type="entry name" value="Chorismate_synthase"/>
    <property type="match status" value="1"/>
</dbReference>
<keyword evidence="6 9" id="KW-0057">Aromatic amino acid biosynthesis</keyword>
<keyword evidence="5 9" id="KW-0028">Amino-acid biosynthesis</keyword>
<dbReference type="PANTHER" id="PTHR21085">
    <property type="entry name" value="CHORISMATE SYNTHASE"/>
    <property type="match status" value="1"/>
</dbReference>
<dbReference type="GO" id="GO:0010181">
    <property type="term" value="F:FMN binding"/>
    <property type="evidence" value="ECO:0007669"/>
    <property type="project" value="TreeGrafter"/>
</dbReference>